<dbReference type="Pfam" id="PF00194">
    <property type="entry name" value="Carb_anhydrase"/>
    <property type="match status" value="1"/>
</dbReference>
<evidence type="ECO:0000256" key="1">
    <source>
        <dbReference type="ARBA" id="ARBA00010718"/>
    </source>
</evidence>
<dbReference type="PROSITE" id="PS51144">
    <property type="entry name" value="ALPHA_CA_2"/>
    <property type="match status" value="1"/>
</dbReference>
<dbReference type="InterPro" id="IPR041891">
    <property type="entry name" value="Alpha_CA_prokaryot-like"/>
</dbReference>
<proteinExistence type="inferred from homology"/>
<evidence type="ECO:0000256" key="2">
    <source>
        <dbReference type="ARBA" id="ARBA00012925"/>
    </source>
</evidence>
<dbReference type="InterPro" id="IPR036398">
    <property type="entry name" value="CA_dom_sf"/>
</dbReference>
<keyword evidence="3" id="KW-0479">Metal-binding</keyword>
<evidence type="ECO:0000256" key="4">
    <source>
        <dbReference type="ARBA" id="ARBA00022833"/>
    </source>
</evidence>
<keyword evidence="4" id="KW-0862">Zinc</keyword>
<dbReference type="Proteomes" id="UP000183898">
    <property type="component" value="Unassembled WGS sequence"/>
</dbReference>
<gene>
    <name evidence="8" type="ORF">SAMN05216404_102186</name>
</gene>
<dbReference type="InterPro" id="IPR001148">
    <property type="entry name" value="CA_dom"/>
</dbReference>
<dbReference type="Gene3D" id="3.10.200.10">
    <property type="entry name" value="Alpha carbonic anhydrase"/>
    <property type="match status" value="1"/>
</dbReference>
<dbReference type="RefSeq" id="WP_074744221.1">
    <property type="nucleotide sequence ID" value="NZ_FOCT01000002.1"/>
</dbReference>
<evidence type="ECO:0000256" key="5">
    <source>
        <dbReference type="ARBA" id="ARBA00023239"/>
    </source>
</evidence>
<dbReference type="AlphaFoldDB" id="A0A1H8D7G7"/>
<sequence>MNETSRSLRVAVLAAVLFLLGFNTAYAGTLASNLELMEAQSPIDIRSNSTYYGNLPKLNFSLSSDTALTVINNGSPDHESTIRANVSPGEGTLMLSGHQWNLAQFHFHTPSEHLINGRASPMEMHLVFSDAANNLLVVGRDIEQGLFKNQALAPIFSDLPKTTEETLNIEHFNLNNLLPNYLGSFRYSGSLTTPPFTEGVSWVELASPLYLSGSQINAFKSLFPEGNSREIQDLNGRIVLTDVPGFVSIHDDSDPNLLGTLIPGLEASVSVTADLSKLATSVPEPSSYGMLLAGLAVISFIGCKRGSRLAGAT</sequence>
<dbReference type="EC" id="4.2.1.1" evidence="2"/>
<dbReference type="CDD" id="cd03124">
    <property type="entry name" value="alpha_CA_prokaryotic_like"/>
    <property type="match status" value="1"/>
</dbReference>
<comment type="similarity">
    <text evidence="1">Belongs to the alpha-carbonic anhydrase family.</text>
</comment>
<dbReference type="PANTHER" id="PTHR18952">
    <property type="entry name" value="CARBONIC ANHYDRASE"/>
    <property type="match status" value="1"/>
</dbReference>
<dbReference type="InterPro" id="IPR013424">
    <property type="entry name" value="Ice-binding_C"/>
</dbReference>
<reference evidence="8 9" key="1">
    <citation type="submission" date="2016-10" db="EMBL/GenBank/DDBJ databases">
        <authorList>
            <person name="de Groot N.N."/>
        </authorList>
    </citation>
    <scope>NUCLEOTIDE SEQUENCE [LARGE SCALE GENOMIC DNA]</scope>
    <source>
        <strain evidence="8 9">Nl18</strain>
    </source>
</reference>
<dbReference type="Pfam" id="PF07589">
    <property type="entry name" value="PEP-CTERM"/>
    <property type="match status" value="1"/>
</dbReference>
<evidence type="ECO:0000313" key="9">
    <source>
        <dbReference type="Proteomes" id="UP000183898"/>
    </source>
</evidence>
<dbReference type="GO" id="GO:0004089">
    <property type="term" value="F:carbonate dehydratase activity"/>
    <property type="evidence" value="ECO:0007669"/>
    <property type="project" value="UniProtKB-EC"/>
</dbReference>
<evidence type="ECO:0000256" key="3">
    <source>
        <dbReference type="ARBA" id="ARBA00022723"/>
    </source>
</evidence>
<dbReference type="GO" id="GO:0008270">
    <property type="term" value="F:zinc ion binding"/>
    <property type="evidence" value="ECO:0007669"/>
    <property type="project" value="InterPro"/>
</dbReference>
<dbReference type="SMART" id="SM01057">
    <property type="entry name" value="Carb_anhydrase"/>
    <property type="match status" value="1"/>
</dbReference>
<evidence type="ECO:0000313" key="8">
    <source>
        <dbReference type="EMBL" id="SEN03142.1"/>
    </source>
</evidence>
<keyword evidence="5" id="KW-0456">Lyase</keyword>
<feature type="domain" description="Alpha-carbonic anhydrase" evidence="7">
    <location>
        <begin position="22"/>
        <end position="243"/>
    </location>
</feature>
<dbReference type="InterPro" id="IPR023561">
    <property type="entry name" value="Carbonic_anhydrase_a-class"/>
</dbReference>
<evidence type="ECO:0000256" key="6">
    <source>
        <dbReference type="ARBA" id="ARBA00048348"/>
    </source>
</evidence>
<accession>A0A1H8D7G7</accession>
<dbReference type="PANTHER" id="PTHR18952:SF265">
    <property type="entry name" value="CARBONIC ANHYDRASE"/>
    <property type="match status" value="1"/>
</dbReference>
<dbReference type="SUPFAM" id="SSF51069">
    <property type="entry name" value="Carbonic anhydrase"/>
    <property type="match status" value="1"/>
</dbReference>
<protein>
    <recommendedName>
        <fullName evidence="2">carbonic anhydrase</fullName>
        <ecNumber evidence="2">4.2.1.1</ecNumber>
    </recommendedName>
</protein>
<dbReference type="EMBL" id="FOCT01000002">
    <property type="protein sequence ID" value="SEN03142.1"/>
    <property type="molecule type" value="Genomic_DNA"/>
</dbReference>
<organism evidence="8 9">
    <name type="scientific">Nitrosospira multiformis</name>
    <dbReference type="NCBI Taxonomy" id="1231"/>
    <lineage>
        <taxon>Bacteria</taxon>
        <taxon>Pseudomonadati</taxon>
        <taxon>Pseudomonadota</taxon>
        <taxon>Betaproteobacteria</taxon>
        <taxon>Nitrosomonadales</taxon>
        <taxon>Nitrosomonadaceae</taxon>
        <taxon>Nitrosospira</taxon>
    </lineage>
</organism>
<name>A0A1H8D7G7_9PROT</name>
<evidence type="ECO:0000259" key="7">
    <source>
        <dbReference type="PROSITE" id="PS51144"/>
    </source>
</evidence>
<comment type="catalytic activity">
    <reaction evidence="6">
        <text>hydrogencarbonate + H(+) = CO2 + H2O</text>
        <dbReference type="Rhea" id="RHEA:10748"/>
        <dbReference type="ChEBI" id="CHEBI:15377"/>
        <dbReference type="ChEBI" id="CHEBI:15378"/>
        <dbReference type="ChEBI" id="CHEBI:16526"/>
        <dbReference type="ChEBI" id="CHEBI:17544"/>
        <dbReference type="EC" id="4.2.1.1"/>
    </reaction>
</comment>
<dbReference type="NCBIfam" id="TIGR02595">
    <property type="entry name" value="PEP_CTERM"/>
    <property type="match status" value="1"/>
</dbReference>